<gene>
    <name evidence="1" type="ORF">COCMIDRAFT_91598</name>
</gene>
<dbReference type="OrthoDB" id="3673440at2759"/>
<dbReference type="AlphaFoldDB" id="W6ZT52"/>
<dbReference type="GeneID" id="19127910"/>
<dbReference type="RefSeq" id="XP_007686574.1">
    <property type="nucleotide sequence ID" value="XM_007688384.1"/>
</dbReference>
<name>W6ZT52_COCMI</name>
<evidence type="ECO:0000313" key="2">
    <source>
        <dbReference type="Proteomes" id="UP000054032"/>
    </source>
</evidence>
<dbReference type="KEGG" id="bor:COCMIDRAFT_91598"/>
<keyword evidence="2" id="KW-1185">Reference proteome</keyword>
<proteinExistence type="predicted"/>
<evidence type="ECO:0000313" key="1">
    <source>
        <dbReference type="EMBL" id="EUC46891.1"/>
    </source>
</evidence>
<accession>W6ZT52</accession>
<dbReference type="EMBL" id="KI963959">
    <property type="protein sequence ID" value="EUC46891.1"/>
    <property type="molecule type" value="Genomic_DNA"/>
</dbReference>
<dbReference type="HOGENOM" id="CLU_737673_0_0_1"/>
<sequence length="375" mass="43177">MNSGRPFNYATPYSGPFYHAIPGSDSRVYLNNKLTREEIDKAVQVTRQSQVRFGSLGKDSNGEQMKSNLLLRLPPEIRNRIAEYALDLGDDPAEKQFIVCPPSLQKPLCEGLSILSLCKQISAETRSMLEARATAYIPIIADMNFCKLVSDINEKGNVSLSEIPSTVFAGLTSFTHAHLHLHVNYHSSPFRRDLRRNLSQDIAHIYGVLKQALRIWGAASEQNFAHLKEHGLKRKAVLHLDHLFSDWRGMVKLNKETNMHQILKIMNSDTTTEWEVHYYVPVRGTRADDHTENWRAQILVCELNLEKIFFKPFPSIKLVPEVYGNLQDRFKNAEFYTERILPSSTLWPSWPEDAPWRMCPRVRSDEFEPILDRRT</sequence>
<reference evidence="1 2" key="1">
    <citation type="journal article" date="2013" name="PLoS Genet.">
        <title>Comparative genome structure, secondary metabolite, and effector coding capacity across Cochliobolus pathogens.</title>
        <authorList>
            <person name="Condon B.J."/>
            <person name="Leng Y."/>
            <person name="Wu D."/>
            <person name="Bushley K.E."/>
            <person name="Ohm R.A."/>
            <person name="Otillar R."/>
            <person name="Martin J."/>
            <person name="Schackwitz W."/>
            <person name="Grimwood J."/>
            <person name="MohdZainudin N."/>
            <person name="Xue C."/>
            <person name="Wang R."/>
            <person name="Manning V.A."/>
            <person name="Dhillon B."/>
            <person name="Tu Z.J."/>
            <person name="Steffenson B.J."/>
            <person name="Salamov A."/>
            <person name="Sun H."/>
            <person name="Lowry S."/>
            <person name="LaButti K."/>
            <person name="Han J."/>
            <person name="Copeland A."/>
            <person name="Lindquist E."/>
            <person name="Barry K."/>
            <person name="Schmutz J."/>
            <person name="Baker S.E."/>
            <person name="Ciuffetti L.M."/>
            <person name="Grigoriev I.V."/>
            <person name="Zhong S."/>
            <person name="Turgeon B.G."/>
        </authorList>
    </citation>
    <scope>NUCLEOTIDE SEQUENCE [LARGE SCALE GENOMIC DNA]</scope>
    <source>
        <strain evidence="1 2">ATCC 44560</strain>
    </source>
</reference>
<organism evidence="1 2">
    <name type="scientific">Bipolaris oryzae ATCC 44560</name>
    <dbReference type="NCBI Taxonomy" id="930090"/>
    <lineage>
        <taxon>Eukaryota</taxon>
        <taxon>Fungi</taxon>
        <taxon>Dikarya</taxon>
        <taxon>Ascomycota</taxon>
        <taxon>Pezizomycotina</taxon>
        <taxon>Dothideomycetes</taxon>
        <taxon>Pleosporomycetidae</taxon>
        <taxon>Pleosporales</taxon>
        <taxon>Pleosporineae</taxon>
        <taxon>Pleosporaceae</taxon>
        <taxon>Bipolaris</taxon>
    </lineage>
</organism>
<dbReference type="Proteomes" id="UP000054032">
    <property type="component" value="Unassembled WGS sequence"/>
</dbReference>
<protein>
    <submittedName>
        <fullName evidence="1">Uncharacterized protein</fullName>
    </submittedName>
</protein>